<sequence>MNGRSHERGKAKSSETVGRHTWQETCVRDEEGRNGEERITRKGPTEEISNDERRRNGRRTRREAAAAGRESPKCPYANADGFETIKKFDVNPSGVEGGAATYDTIPLYLSGEARCLAVMCSIYRH</sequence>
<dbReference type="Proteomes" id="UP001605036">
    <property type="component" value="Unassembled WGS sequence"/>
</dbReference>
<evidence type="ECO:0000313" key="2">
    <source>
        <dbReference type="EMBL" id="KAL2650034.1"/>
    </source>
</evidence>
<dbReference type="AlphaFoldDB" id="A0ABD1ZIH0"/>
<reference evidence="2 3" key="1">
    <citation type="submission" date="2024-09" db="EMBL/GenBank/DDBJ databases">
        <title>Chromosome-scale assembly of Riccia fluitans.</title>
        <authorList>
            <person name="Paukszto L."/>
            <person name="Sawicki J."/>
            <person name="Karawczyk K."/>
            <person name="Piernik-Szablinska J."/>
            <person name="Szczecinska M."/>
            <person name="Mazdziarz M."/>
        </authorList>
    </citation>
    <scope>NUCLEOTIDE SEQUENCE [LARGE SCALE GENOMIC DNA]</scope>
    <source>
        <strain evidence="2">Rf_01</strain>
        <tissue evidence="2">Aerial parts of the thallus</tissue>
    </source>
</reference>
<protein>
    <submittedName>
        <fullName evidence="2">Uncharacterized protein</fullName>
    </submittedName>
</protein>
<feature type="region of interest" description="Disordered" evidence="1">
    <location>
        <begin position="1"/>
        <end position="76"/>
    </location>
</feature>
<evidence type="ECO:0000256" key="1">
    <source>
        <dbReference type="SAM" id="MobiDB-lite"/>
    </source>
</evidence>
<feature type="compositionally biased region" description="Basic and acidic residues" evidence="1">
    <location>
        <begin position="1"/>
        <end position="54"/>
    </location>
</feature>
<name>A0ABD1ZIH0_9MARC</name>
<gene>
    <name evidence="2" type="ORF">R1flu_018162</name>
</gene>
<accession>A0ABD1ZIH0</accession>
<organism evidence="2 3">
    <name type="scientific">Riccia fluitans</name>
    <dbReference type="NCBI Taxonomy" id="41844"/>
    <lineage>
        <taxon>Eukaryota</taxon>
        <taxon>Viridiplantae</taxon>
        <taxon>Streptophyta</taxon>
        <taxon>Embryophyta</taxon>
        <taxon>Marchantiophyta</taxon>
        <taxon>Marchantiopsida</taxon>
        <taxon>Marchantiidae</taxon>
        <taxon>Marchantiales</taxon>
        <taxon>Ricciaceae</taxon>
        <taxon>Riccia</taxon>
    </lineage>
</organism>
<comment type="caution">
    <text evidence="2">The sequence shown here is derived from an EMBL/GenBank/DDBJ whole genome shotgun (WGS) entry which is preliminary data.</text>
</comment>
<dbReference type="EMBL" id="JBHFFA010000001">
    <property type="protein sequence ID" value="KAL2650034.1"/>
    <property type="molecule type" value="Genomic_DNA"/>
</dbReference>
<keyword evidence="3" id="KW-1185">Reference proteome</keyword>
<evidence type="ECO:0000313" key="3">
    <source>
        <dbReference type="Proteomes" id="UP001605036"/>
    </source>
</evidence>
<proteinExistence type="predicted"/>